<dbReference type="RefSeq" id="WP_323298057.1">
    <property type="nucleotide sequence ID" value="NZ_JAYFUM010000021.1"/>
</dbReference>
<proteinExistence type="predicted"/>
<dbReference type="EMBL" id="JAYFUM010000021">
    <property type="protein sequence ID" value="MEA5140900.1"/>
    <property type="molecule type" value="Genomic_DNA"/>
</dbReference>
<organism evidence="1 2">
    <name type="scientific">Arcicella rigui</name>
    <dbReference type="NCBI Taxonomy" id="797020"/>
    <lineage>
        <taxon>Bacteria</taxon>
        <taxon>Pseudomonadati</taxon>
        <taxon>Bacteroidota</taxon>
        <taxon>Cytophagia</taxon>
        <taxon>Cytophagales</taxon>
        <taxon>Flectobacillaceae</taxon>
        <taxon>Arcicella</taxon>
    </lineage>
</organism>
<reference evidence="1 2" key="1">
    <citation type="submission" date="2023-12" db="EMBL/GenBank/DDBJ databases">
        <title>Novel species of the genus Arcicella isolated from rivers.</title>
        <authorList>
            <person name="Lu H."/>
        </authorList>
    </citation>
    <scope>NUCLEOTIDE SEQUENCE [LARGE SCALE GENOMIC DNA]</scope>
    <source>
        <strain evidence="1 2">KCTC 23307</strain>
    </source>
</reference>
<evidence type="ECO:0000313" key="2">
    <source>
        <dbReference type="Proteomes" id="UP001302949"/>
    </source>
</evidence>
<comment type="caution">
    <text evidence="1">The sequence shown here is derived from an EMBL/GenBank/DDBJ whole genome shotgun (WGS) entry which is preliminary data.</text>
</comment>
<accession>A0ABU5QDI1</accession>
<dbReference type="Proteomes" id="UP001302949">
    <property type="component" value="Unassembled WGS sequence"/>
</dbReference>
<evidence type="ECO:0000313" key="1">
    <source>
        <dbReference type="EMBL" id="MEA5140900.1"/>
    </source>
</evidence>
<keyword evidence="2" id="KW-1185">Reference proteome</keyword>
<sequence length="89" mass="9639">MSEINWDDLANQAATATDAHFANQISSLTRLNDAEIQHIIFETGISQKDLADIIKEIKNATKSNEAKATAIKNISKGMDVLVALASKLV</sequence>
<protein>
    <submittedName>
        <fullName evidence="1">Uncharacterized protein</fullName>
    </submittedName>
</protein>
<gene>
    <name evidence="1" type="ORF">VB248_17245</name>
</gene>
<name>A0ABU5QDI1_9BACT</name>